<comment type="caution">
    <text evidence="1">The sequence shown here is derived from an EMBL/GenBank/DDBJ whole genome shotgun (WGS) entry which is preliminary data.</text>
</comment>
<evidence type="ECO:0000313" key="1">
    <source>
        <dbReference type="EMBL" id="KKK78170.1"/>
    </source>
</evidence>
<accession>A0A0F8YWE8</accession>
<protein>
    <submittedName>
        <fullName evidence="1">Uncharacterized protein</fullName>
    </submittedName>
</protein>
<name>A0A0F8YWE8_9ZZZZ</name>
<sequence length="45" mass="5330">MAGQDKKELFVVKILNNGLRTKDIATGEYISLKNREKWEEEQENY</sequence>
<proteinExistence type="predicted"/>
<organism evidence="1">
    <name type="scientific">marine sediment metagenome</name>
    <dbReference type="NCBI Taxonomy" id="412755"/>
    <lineage>
        <taxon>unclassified sequences</taxon>
        <taxon>metagenomes</taxon>
        <taxon>ecological metagenomes</taxon>
    </lineage>
</organism>
<dbReference type="AlphaFoldDB" id="A0A0F8YWE8"/>
<dbReference type="EMBL" id="LAZR01054616">
    <property type="protein sequence ID" value="KKK78170.1"/>
    <property type="molecule type" value="Genomic_DNA"/>
</dbReference>
<reference evidence="1" key="1">
    <citation type="journal article" date="2015" name="Nature">
        <title>Complex archaea that bridge the gap between prokaryotes and eukaryotes.</title>
        <authorList>
            <person name="Spang A."/>
            <person name="Saw J.H."/>
            <person name="Jorgensen S.L."/>
            <person name="Zaremba-Niedzwiedzka K."/>
            <person name="Martijn J."/>
            <person name="Lind A.E."/>
            <person name="van Eijk R."/>
            <person name="Schleper C."/>
            <person name="Guy L."/>
            <person name="Ettema T.J."/>
        </authorList>
    </citation>
    <scope>NUCLEOTIDE SEQUENCE</scope>
</reference>
<gene>
    <name evidence="1" type="ORF">LCGC14_2846240</name>
</gene>